<dbReference type="InterPro" id="IPR050407">
    <property type="entry name" value="Geranylgeranyl_reductase"/>
</dbReference>
<gene>
    <name evidence="2" type="ORF">SAMN05444412_102125</name>
</gene>
<dbReference type="EMBL" id="FNQC01000002">
    <property type="protein sequence ID" value="SDY65601.1"/>
    <property type="molecule type" value="Genomic_DNA"/>
</dbReference>
<comment type="caution">
    <text evidence="2">The sequence shown here is derived from an EMBL/GenBank/DDBJ whole genome shotgun (WGS) entry which is preliminary data.</text>
</comment>
<evidence type="ECO:0000259" key="1">
    <source>
        <dbReference type="Pfam" id="PF01494"/>
    </source>
</evidence>
<dbReference type="PANTHER" id="PTHR42685:SF22">
    <property type="entry name" value="CONDITIONED MEDIUM FACTOR RECEPTOR 1"/>
    <property type="match status" value="1"/>
</dbReference>
<organism evidence="2 3">
    <name type="scientific">Rhodonellum ikkaensis</name>
    <dbReference type="NCBI Taxonomy" id="336829"/>
    <lineage>
        <taxon>Bacteria</taxon>
        <taxon>Pseudomonadati</taxon>
        <taxon>Bacteroidota</taxon>
        <taxon>Cytophagia</taxon>
        <taxon>Cytophagales</taxon>
        <taxon>Cytophagaceae</taxon>
        <taxon>Rhodonellum</taxon>
    </lineage>
</organism>
<evidence type="ECO:0000313" key="3">
    <source>
        <dbReference type="Proteomes" id="UP000199663"/>
    </source>
</evidence>
<reference evidence="2 3" key="1">
    <citation type="submission" date="2016-10" db="EMBL/GenBank/DDBJ databases">
        <authorList>
            <person name="Varghese N."/>
            <person name="Submissions S."/>
        </authorList>
    </citation>
    <scope>NUCLEOTIDE SEQUENCE [LARGE SCALE GENOMIC DNA]</scope>
    <source>
        <strain evidence="2 3">DSM 17997</strain>
    </source>
</reference>
<proteinExistence type="predicted"/>
<dbReference type="PRINTS" id="PR00420">
    <property type="entry name" value="RNGMNOXGNASE"/>
</dbReference>
<name>A0A1H3LMF8_9BACT</name>
<dbReference type="InterPro" id="IPR002938">
    <property type="entry name" value="FAD-bd"/>
</dbReference>
<accession>A0A1H3LMF8</accession>
<dbReference type="InterPro" id="IPR036188">
    <property type="entry name" value="FAD/NAD-bd_sf"/>
</dbReference>
<dbReference type="SUPFAM" id="SSF51905">
    <property type="entry name" value="FAD/NAD(P)-binding domain"/>
    <property type="match status" value="1"/>
</dbReference>
<dbReference type="PANTHER" id="PTHR42685">
    <property type="entry name" value="GERANYLGERANYL DIPHOSPHATE REDUCTASE"/>
    <property type="match status" value="1"/>
</dbReference>
<dbReference type="Proteomes" id="UP000199663">
    <property type="component" value="Unassembled WGS sequence"/>
</dbReference>
<dbReference type="RefSeq" id="WP_019596511.1">
    <property type="nucleotide sequence ID" value="NZ_FNQC01000002.1"/>
</dbReference>
<dbReference type="Gene3D" id="3.50.50.60">
    <property type="entry name" value="FAD/NAD(P)-binding domain"/>
    <property type="match status" value="1"/>
</dbReference>
<sequence length="370" mass="41885">MQAYDIIIIGGGLGGLIAAHQLAKNNRRVLLIEKKGYPFHRVCGEYISNEVREFLLKENLFPSEFGPSEIHKFRLTSIKGNLAEMKLDLGGFGISRYQLDLFLYKKAKAMGADFLLQTQVEDINYSKAEDGFTLSLSDGNTLVCKHVIGAFGKRSKMDKSLDREFIRTRSPFIGVKYHIKTDHEHDMVALHNFENGYCGINQIENGIFNLCYLGSKDQLKEHGSIQEMEKAILFKNPHLKSIFENSDFLFEKPEVINEVNFSPKNPVENHLLMVGDAAGLITPLCGNGMAIAIHTGKLAAEAILRNENRKAIETQYETEWNSHFKNRLWLGRKVQQLFGSKIVSEFSVGMIKSSPFIAHQIMKRTHGEIF</sequence>
<evidence type="ECO:0000313" key="2">
    <source>
        <dbReference type="EMBL" id="SDY65601.1"/>
    </source>
</evidence>
<dbReference type="Pfam" id="PF13450">
    <property type="entry name" value="NAD_binding_8"/>
    <property type="match status" value="1"/>
</dbReference>
<protein>
    <submittedName>
        <fullName evidence="2">Dehydrogenase (Flavoprotein)</fullName>
    </submittedName>
</protein>
<keyword evidence="3" id="KW-1185">Reference proteome</keyword>
<dbReference type="Pfam" id="PF01494">
    <property type="entry name" value="FAD_binding_3"/>
    <property type="match status" value="1"/>
</dbReference>
<feature type="domain" description="FAD-binding" evidence="1">
    <location>
        <begin position="99"/>
        <end position="296"/>
    </location>
</feature>